<accession>A0A2U9CK14</accession>
<dbReference type="InterPro" id="IPR036322">
    <property type="entry name" value="WD40_repeat_dom_sf"/>
</dbReference>
<evidence type="ECO:0000256" key="3">
    <source>
        <dbReference type="ARBA" id="ARBA00022737"/>
    </source>
</evidence>
<evidence type="ECO:0000313" key="6">
    <source>
        <dbReference type="EMBL" id="AWP16931.1"/>
    </source>
</evidence>
<reference evidence="6 7" key="1">
    <citation type="submission" date="2017-12" db="EMBL/GenBank/DDBJ databases">
        <title>Integrating genomic resources of turbot (Scophthalmus maximus) in depth evaluation of genetic and physical mapping variation across individuals.</title>
        <authorList>
            <person name="Martinez P."/>
        </authorList>
    </citation>
    <scope>NUCLEOTIDE SEQUENCE [LARGE SCALE GENOMIC DNA]</scope>
</reference>
<evidence type="ECO:0000313" key="7">
    <source>
        <dbReference type="Proteomes" id="UP000246464"/>
    </source>
</evidence>
<dbReference type="PANTHER" id="PTHR14205">
    <property type="entry name" value="WD-REPEAT PROTEIN"/>
    <property type="match status" value="1"/>
</dbReference>
<evidence type="ECO:0000256" key="2">
    <source>
        <dbReference type="ARBA" id="ARBA00022574"/>
    </source>
</evidence>
<evidence type="ECO:0000259" key="5">
    <source>
        <dbReference type="Pfam" id="PF23609"/>
    </source>
</evidence>
<keyword evidence="2" id="KW-0853">WD repeat</keyword>
<keyword evidence="7" id="KW-1185">Reference proteome</keyword>
<comment type="similarity">
    <text evidence="1">Belongs to the WD repeat EIPR1 family.</text>
</comment>
<dbReference type="InterPro" id="IPR040323">
    <property type="entry name" value="EIPR1"/>
</dbReference>
<feature type="compositionally biased region" description="Basic and acidic residues" evidence="4">
    <location>
        <begin position="267"/>
        <end position="280"/>
    </location>
</feature>
<dbReference type="Pfam" id="PF00400">
    <property type="entry name" value="WD40"/>
    <property type="match status" value="1"/>
</dbReference>
<dbReference type="AlphaFoldDB" id="A0A2U9CK14"/>
<dbReference type="Proteomes" id="UP000246464">
    <property type="component" value="Chromosome 17"/>
</dbReference>
<dbReference type="EMBL" id="CP026259">
    <property type="protein sequence ID" value="AWP16931.1"/>
    <property type="molecule type" value="Genomic_DNA"/>
</dbReference>
<protein>
    <recommendedName>
        <fullName evidence="5">EIPR1-like beta-propeller domain-containing protein</fullName>
    </recommendedName>
</protein>
<keyword evidence="3" id="KW-0677">Repeat</keyword>
<organism evidence="6 7">
    <name type="scientific">Scophthalmus maximus</name>
    <name type="common">Turbot</name>
    <name type="synonym">Psetta maxima</name>
    <dbReference type="NCBI Taxonomy" id="52904"/>
    <lineage>
        <taxon>Eukaryota</taxon>
        <taxon>Metazoa</taxon>
        <taxon>Chordata</taxon>
        <taxon>Craniata</taxon>
        <taxon>Vertebrata</taxon>
        <taxon>Euteleostomi</taxon>
        <taxon>Actinopterygii</taxon>
        <taxon>Neopterygii</taxon>
        <taxon>Teleostei</taxon>
        <taxon>Neoteleostei</taxon>
        <taxon>Acanthomorphata</taxon>
        <taxon>Carangaria</taxon>
        <taxon>Pleuronectiformes</taxon>
        <taxon>Pleuronectoidei</taxon>
        <taxon>Scophthalmidae</taxon>
        <taxon>Scophthalmus</taxon>
    </lineage>
</organism>
<gene>
    <name evidence="6" type="ORF">SMAX5B_015959</name>
</gene>
<dbReference type="InterPro" id="IPR015943">
    <property type="entry name" value="WD40/YVTN_repeat-like_dom_sf"/>
</dbReference>
<dbReference type="PANTHER" id="PTHR14205:SF15">
    <property type="entry name" value="EARP AND GARP COMPLEX-INTERACTING PROTEIN 1"/>
    <property type="match status" value="1"/>
</dbReference>
<feature type="domain" description="EIPR1-like beta-propeller" evidence="5">
    <location>
        <begin position="7"/>
        <end position="219"/>
    </location>
</feature>
<dbReference type="InterPro" id="IPR001680">
    <property type="entry name" value="WD40_rpt"/>
</dbReference>
<dbReference type="SUPFAM" id="SSF50978">
    <property type="entry name" value="WD40 repeat-like"/>
    <property type="match status" value="1"/>
</dbReference>
<evidence type="ECO:0000256" key="1">
    <source>
        <dbReference type="ARBA" id="ARBA00005672"/>
    </source>
</evidence>
<dbReference type="InterPro" id="IPR059104">
    <property type="entry name" value="Beta-prop_EIPR1-like"/>
</dbReference>
<proteinExistence type="inferred from homology"/>
<evidence type="ECO:0000256" key="4">
    <source>
        <dbReference type="SAM" id="MobiDB-lite"/>
    </source>
</evidence>
<feature type="region of interest" description="Disordered" evidence="4">
    <location>
        <begin position="262"/>
        <end position="283"/>
    </location>
</feature>
<dbReference type="Pfam" id="PF23609">
    <property type="entry name" value="Beta-prop_EIPR1"/>
    <property type="match status" value="1"/>
</dbReference>
<name>A0A2U9CK14_SCOMX</name>
<dbReference type="SMART" id="SM00320">
    <property type="entry name" value="WD40"/>
    <property type="match status" value="3"/>
</dbReference>
<sequence>MEDDAPVIYGLEFQARALTAQTAETDAIRFLVGTQSLKFDNQIHIIDFDDENNIINKNVLLHQAGEIWHIGASPADKAVLTTCYNKTSNSRVVSCAAVWRMPTDWETASHESPDDTAHNPQTLELLCHLDDSAHGNAACVLWEPMGDGKRVISLADNHALLWDLQESSTQATVSSTATLEGKGQLKFNAGKWSPHHNCSQLATANDTVIRGWDLRTMRVWSVRYNHSHDQLVLTASSDSRLILSNMVSISSEPFGHLVDDEELSEGEDNHQDDKSKEPLKDSVVSTYEEHEDSVYAAEWSSADPWLFASLSYDGRLVINRVPRALKYRILL</sequence>
<dbReference type="GO" id="GO:0016567">
    <property type="term" value="P:protein ubiquitination"/>
    <property type="evidence" value="ECO:0007669"/>
    <property type="project" value="TreeGrafter"/>
</dbReference>
<dbReference type="Gene3D" id="2.130.10.10">
    <property type="entry name" value="YVTN repeat-like/Quinoprotein amine dehydrogenase"/>
    <property type="match status" value="2"/>
</dbReference>